<dbReference type="Gene3D" id="3.80.10.10">
    <property type="entry name" value="Ribonuclease Inhibitor"/>
    <property type="match status" value="1"/>
</dbReference>
<reference evidence="4 5" key="1">
    <citation type="submission" date="2017-10" db="EMBL/GenBank/DDBJ databases">
        <title>Comparative genomics in systemic dimorphic fungi from Ajellomycetaceae.</title>
        <authorList>
            <person name="Munoz J.F."/>
            <person name="Mcewen J.G."/>
            <person name="Clay O.K."/>
            <person name="Cuomo C.A."/>
        </authorList>
    </citation>
    <scope>NUCLEOTIDE SEQUENCE [LARGE SCALE GENOMIC DNA]</scope>
    <source>
        <strain evidence="4 5">UAMH4076</strain>
    </source>
</reference>
<dbReference type="InterPro" id="IPR050216">
    <property type="entry name" value="LRR_domain-containing"/>
</dbReference>
<evidence type="ECO:0000313" key="5">
    <source>
        <dbReference type="Proteomes" id="UP000226031"/>
    </source>
</evidence>
<feature type="compositionally biased region" description="Basic residues" evidence="3">
    <location>
        <begin position="12"/>
        <end position="24"/>
    </location>
</feature>
<dbReference type="PANTHER" id="PTHR48051">
    <property type="match status" value="1"/>
</dbReference>
<feature type="compositionally biased region" description="Low complexity" evidence="3">
    <location>
        <begin position="31"/>
        <end position="52"/>
    </location>
</feature>
<dbReference type="InterPro" id="IPR032675">
    <property type="entry name" value="LRR_dom_sf"/>
</dbReference>
<dbReference type="Proteomes" id="UP000226031">
    <property type="component" value="Unassembled WGS sequence"/>
</dbReference>
<organism evidence="4 5">
    <name type="scientific">[Emmonsia] crescens</name>
    <dbReference type="NCBI Taxonomy" id="73230"/>
    <lineage>
        <taxon>Eukaryota</taxon>
        <taxon>Fungi</taxon>
        <taxon>Dikarya</taxon>
        <taxon>Ascomycota</taxon>
        <taxon>Pezizomycotina</taxon>
        <taxon>Eurotiomycetes</taxon>
        <taxon>Eurotiomycetidae</taxon>
        <taxon>Onygenales</taxon>
        <taxon>Ajellomycetaceae</taxon>
        <taxon>Emergomyces</taxon>
    </lineage>
</organism>
<proteinExistence type="predicted"/>
<evidence type="ECO:0000256" key="1">
    <source>
        <dbReference type="ARBA" id="ARBA00022614"/>
    </source>
</evidence>
<dbReference type="VEuPathDB" id="FungiDB:EMCG_03876"/>
<dbReference type="EMBL" id="PDND01000269">
    <property type="protein sequence ID" value="PGH29152.1"/>
    <property type="molecule type" value="Genomic_DNA"/>
</dbReference>
<dbReference type="InterPro" id="IPR001611">
    <property type="entry name" value="Leu-rich_rpt"/>
</dbReference>
<accession>A0A2B7Z807</accession>
<evidence type="ECO:0000256" key="2">
    <source>
        <dbReference type="ARBA" id="ARBA00022737"/>
    </source>
</evidence>
<sequence>MERDIPLPPPRRGARQRAFSRHLPHRSDYFTFDSTLPSSDPPLFSSDDFQSSTLENYHNSSELRNAATRPGSSASRAQTTTTRKRQYRGTWWGEEEAEKERYATAEKKKRRTEFKDKRNLDSGVWLGSDDSIESALSDNNNNNNNNSEVGGNNYHGRVASVPSYAKGGVGGAAATAGRDGEIEAGEQQAGMLRGPIFARSRQVVDSANTIKATMRMDESYQHGQARKIIAECLETGLEVIDISNLNMRTIPAGLLRPIAQFTKYPVIAEMDKMPSLSPPNCEQFFSSFEPFLCLFMTNNQLKTLPAEVFELSNLSVLSVRHNELEQIPGSIGNLTKLRELNVAGNQLSYLPFEVLQLLQTKDTHMRQLTVHPNPFVMPDSSNVAEWHCNVASDGRAFTQNEREERNDEATNPPLALSAGIRPTFAPGVIPIPVLIARGIVQLFDAEGRPADKNTLSSPFSPSSSSSSSSSSLSPSLRDFALRAYNRGPQISHLIDPDTFAGPAIILDLLKRAERVRDAGGKKCSGCARSFVITRAQWVEWWDCESYGWSIPSGCGDENDDYDDDDDRPLRALRRMLRNGTGRVLKPLPFLREVCCWGCVPRFGQEES</sequence>
<dbReference type="GO" id="GO:0005737">
    <property type="term" value="C:cytoplasm"/>
    <property type="evidence" value="ECO:0007669"/>
    <property type="project" value="TreeGrafter"/>
</dbReference>
<evidence type="ECO:0000313" key="4">
    <source>
        <dbReference type="EMBL" id="PGH29152.1"/>
    </source>
</evidence>
<feature type="region of interest" description="Disordered" evidence="3">
    <location>
        <begin position="1"/>
        <end position="88"/>
    </location>
</feature>
<dbReference type="Pfam" id="PF13855">
    <property type="entry name" value="LRR_8"/>
    <property type="match status" value="1"/>
</dbReference>
<keyword evidence="1" id="KW-0433">Leucine-rich repeat</keyword>
<comment type="caution">
    <text evidence="4">The sequence shown here is derived from an EMBL/GenBank/DDBJ whole genome shotgun (WGS) entry which is preliminary data.</text>
</comment>
<keyword evidence="5" id="KW-1185">Reference proteome</keyword>
<gene>
    <name evidence="4" type="ORF">GX50_08113</name>
</gene>
<feature type="compositionally biased region" description="Low complexity" evidence="3">
    <location>
        <begin position="71"/>
        <end position="81"/>
    </location>
</feature>
<dbReference type="SUPFAM" id="SSF52058">
    <property type="entry name" value="L domain-like"/>
    <property type="match status" value="1"/>
</dbReference>
<feature type="compositionally biased region" description="Polar residues" evidence="3">
    <location>
        <begin position="53"/>
        <end position="63"/>
    </location>
</feature>
<dbReference type="AlphaFoldDB" id="A0A2B7Z807"/>
<feature type="region of interest" description="Disordered" evidence="3">
    <location>
        <begin position="453"/>
        <end position="472"/>
    </location>
</feature>
<feature type="compositionally biased region" description="Pro residues" evidence="3">
    <location>
        <begin position="1"/>
        <end position="11"/>
    </location>
</feature>
<dbReference type="SMART" id="SM00369">
    <property type="entry name" value="LRR_TYP"/>
    <property type="match status" value="2"/>
</dbReference>
<protein>
    <submittedName>
        <fullName evidence="4">Uncharacterized protein</fullName>
    </submittedName>
</protein>
<dbReference type="InterPro" id="IPR003591">
    <property type="entry name" value="Leu-rich_rpt_typical-subtyp"/>
</dbReference>
<dbReference type="STRING" id="73230.A0A2B7Z807"/>
<feature type="compositionally biased region" description="Low complexity" evidence="3">
    <location>
        <begin position="455"/>
        <end position="472"/>
    </location>
</feature>
<feature type="region of interest" description="Disordered" evidence="3">
    <location>
        <begin position="136"/>
        <end position="155"/>
    </location>
</feature>
<evidence type="ECO:0000256" key="3">
    <source>
        <dbReference type="SAM" id="MobiDB-lite"/>
    </source>
</evidence>
<keyword evidence="2" id="KW-0677">Repeat</keyword>
<name>A0A2B7Z807_9EURO</name>
<dbReference type="PANTHER" id="PTHR48051:SF1">
    <property type="entry name" value="RAS SUPPRESSOR PROTEIN 1"/>
    <property type="match status" value="1"/>
</dbReference>